<evidence type="ECO:0000256" key="7">
    <source>
        <dbReference type="ARBA" id="ARBA00022490"/>
    </source>
</evidence>
<dbReference type="OrthoDB" id="9769617at2"/>
<keyword evidence="12" id="KW-0808">Transferase</keyword>
<keyword evidence="9" id="KW-0368">Histidine biosynthesis</keyword>
<comment type="subunit">
    <text evidence="4 9">Heteromultimer composed of HisG and HisZ subunits.</text>
</comment>
<comment type="pathway">
    <text evidence="2 9">Amino-acid biosynthesis; L-histidine biosynthesis; L-histidine from 5-phospho-alpha-D-ribose 1-diphosphate: step 1/9.</text>
</comment>
<comment type="subcellular location">
    <subcellularLocation>
        <location evidence="1 9">Cytoplasm</location>
    </subcellularLocation>
</comment>
<protein>
    <recommendedName>
        <fullName evidence="6 9">ATP phosphoribosyltransferase regulatory subunit</fullName>
    </recommendedName>
</protein>
<evidence type="ECO:0000256" key="4">
    <source>
        <dbReference type="ARBA" id="ARBA00011496"/>
    </source>
</evidence>
<dbReference type="PIRSF" id="PIRSF001549">
    <property type="entry name" value="His-tRNA_synth"/>
    <property type="match status" value="1"/>
</dbReference>
<dbReference type="GO" id="GO:0004821">
    <property type="term" value="F:histidine-tRNA ligase activity"/>
    <property type="evidence" value="ECO:0007669"/>
    <property type="project" value="TreeGrafter"/>
</dbReference>
<dbReference type="EMBL" id="VFIY01000005">
    <property type="protein sequence ID" value="TPD61987.1"/>
    <property type="molecule type" value="Genomic_DNA"/>
</dbReference>
<dbReference type="Gene3D" id="3.30.930.10">
    <property type="entry name" value="Bira Bifunctional Protein, Domain 2"/>
    <property type="match status" value="1"/>
</dbReference>
<keyword evidence="12" id="KW-0328">Glycosyltransferase</keyword>
<dbReference type="PANTHER" id="PTHR43707:SF1">
    <property type="entry name" value="HISTIDINE--TRNA LIGASE, MITOCHONDRIAL-RELATED"/>
    <property type="match status" value="1"/>
</dbReference>
<dbReference type="SUPFAM" id="SSF55681">
    <property type="entry name" value="Class II aaRS and biotin synthetases"/>
    <property type="match status" value="1"/>
</dbReference>
<dbReference type="GO" id="GO:0005737">
    <property type="term" value="C:cytoplasm"/>
    <property type="evidence" value="ECO:0007669"/>
    <property type="project" value="UniProtKB-SubCell"/>
</dbReference>
<dbReference type="GO" id="GO:0016757">
    <property type="term" value="F:glycosyltransferase activity"/>
    <property type="evidence" value="ECO:0007669"/>
    <property type="project" value="UniProtKB-KW"/>
</dbReference>
<dbReference type="InterPro" id="IPR006195">
    <property type="entry name" value="aa-tRNA-synth_II"/>
</dbReference>
<comment type="subunit">
    <text evidence="5">Homodimer.</text>
</comment>
<dbReference type="UniPathway" id="UPA00031">
    <property type="reaction ID" value="UER00006"/>
</dbReference>
<name>A0A501PPF9_9PROT</name>
<comment type="function">
    <text evidence="8 9">Required for the first step of histidine biosynthesis. May allow the feedback regulation of ATP phosphoribosyltransferase activity by histidine.</text>
</comment>
<dbReference type="InterPro" id="IPR045864">
    <property type="entry name" value="aa-tRNA-synth_II/BPL/LPL"/>
</dbReference>
<dbReference type="InterPro" id="IPR004516">
    <property type="entry name" value="HisRS/HisZ"/>
</dbReference>
<dbReference type="AlphaFoldDB" id="A0A501PPF9"/>
<evidence type="ECO:0000256" key="10">
    <source>
        <dbReference type="PIRSR" id="PIRSR001549-1"/>
    </source>
</evidence>
<feature type="domain" description="Aminoacyl-transfer RNA synthetases class-II family profile" evidence="11">
    <location>
        <begin position="36"/>
        <end position="343"/>
    </location>
</feature>
<dbReference type="PANTHER" id="PTHR43707">
    <property type="entry name" value="HISTIDYL-TRNA SYNTHETASE"/>
    <property type="match status" value="1"/>
</dbReference>
<feature type="binding site" evidence="10">
    <location>
        <begin position="84"/>
        <end position="86"/>
    </location>
    <ligand>
        <name>L-histidine</name>
        <dbReference type="ChEBI" id="CHEBI:57595"/>
    </ligand>
</feature>
<evidence type="ECO:0000256" key="5">
    <source>
        <dbReference type="ARBA" id="ARBA00011738"/>
    </source>
</evidence>
<dbReference type="GO" id="GO:0000105">
    <property type="term" value="P:L-histidine biosynthetic process"/>
    <property type="evidence" value="ECO:0007669"/>
    <property type="project" value="UniProtKB-UniRule"/>
</dbReference>
<comment type="similarity">
    <text evidence="3 9">Belongs to the class-II aminoacyl-tRNA synthetase family. HisZ subfamily.</text>
</comment>
<dbReference type="HAMAP" id="MF_00125">
    <property type="entry name" value="HisZ"/>
    <property type="match status" value="1"/>
</dbReference>
<dbReference type="PROSITE" id="PS50862">
    <property type="entry name" value="AA_TRNA_LIGASE_II"/>
    <property type="match status" value="1"/>
</dbReference>
<accession>A0A501PPF9</accession>
<dbReference type="RefSeq" id="WP_139939905.1">
    <property type="nucleotide sequence ID" value="NZ_JBHSYP010000003.1"/>
</dbReference>
<proteinExistence type="inferred from homology"/>
<reference evidence="13" key="1">
    <citation type="submission" date="2019-06" db="EMBL/GenBank/DDBJ databases">
        <title>The complete genome of Emcibacter congregatus ZYLT.</title>
        <authorList>
            <person name="Zhao Z."/>
        </authorList>
    </citation>
    <scope>NUCLEOTIDE SEQUENCE [LARGE SCALE GENOMIC DNA]</scope>
    <source>
        <strain evidence="13">MCCC 1A06723</strain>
    </source>
</reference>
<evidence type="ECO:0000256" key="9">
    <source>
        <dbReference type="HAMAP-Rule" id="MF_00125"/>
    </source>
</evidence>
<keyword evidence="13" id="KW-1185">Reference proteome</keyword>
<dbReference type="GO" id="GO:0006427">
    <property type="term" value="P:histidyl-tRNA aminoacylation"/>
    <property type="evidence" value="ECO:0007669"/>
    <property type="project" value="TreeGrafter"/>
</dbReference>
<dbReference type="Pfam" id="PF13393">
    <property type="entry name" value="tRNA-synt_His"/>
    <property type="match status" value="1"/>
</dbReference>
<evidence type="ECO:0000256" key="8">
    <source>
        <dbReference type="ARBA" id="ARBA00025246"/>
    </source>
</evidence>
<feature type="binding site" evidence="10">
    <location>
        <position position="128"/>
    </location>
    <ligand>
        <name>L-histidine</name>
        <dbReference type="ChEBI" id="CHEBI:57595"/>
    </ligand>
</feature>
<gene>
    <name evidence="9" type="primary">hisZ</name>
    <name evidence="12" type="ORF">FIV46_07250</name>
</gene>
<feature type="binding site" evidence="10">
    <location>
        <position position="114"/>
    </location>
    <ligand>
        <name>L-histidine</name>
        <dbReference type="ChEBI" id="CHEBI:57595"/>
    </ligand>
</feature>
<dbReference type="InterPro" id="IPR004517">
    <property type="entry name" value="HisZ"/>
</dbReference>
<evidence type="ECO:0000256" key="6">
    <source>
        <dbReference type="ARBA" id="ARBA00020397"/>
    </source>
</evidence>
<dbReference type="InterPro" id="IPR041715">
    <property type="entry name" value="HisRS-like_core"/>
</dbReference>
<evidence type="ECO:0000256" key="2">
    <source>
        <dbReference type="ARBA" id="ARBA00004667"/>
    </source>
</evidence>
<evidence type="ECO:0000256" key="3">
    <source>
        <dbReference type="ARBA" id="ARBA00005539"/>
    </source>
</evidence>
<comment type="caution">
    <text evidence="12">The sequence shown here is derived from an EMBL/GenBank/DDBJ whole genome shotgun (WGS) entry which is preliminary data.</text>
</comment>
<organism evidence="12 13">
    <name type="scientific">Emcibacter nanhaiensis</name>
    <dbReference type="NCBI Taxonomy" id="1505037"/>
    <lineage>
        <taxon>Bacteria</taxon>
        <taxon>Pseudomonadati</taxon>
        <taxon>Pseudomonadota</taxon>
        <taxon>Alphaproteobacteria</taxon>
        <taxon>Emcibacterales</taxon>
        <taxon>Emcibacteraceae</taxon>
        <taxon>Emcibacter</taxon>
    </lineage>
</organism>
<evidence type="ECO:0000313" key="13">
    <source>
        <dbReference type="Proteomes" id="UP000319148"/>
    </source>
</evidence>
<evidence type="ECO:0000259" key="11">
    <source>
        <dbReference type="PROSITE" id="PS50862"/>
    </source>
</evidence>
<comment type="miscellaneous">
    <text evidence="9">This function is generally fulfilled by the C-terminal part of HisG, which is missing in some bacteria such as this one.</text>
</comment>
<evidence type="ECO:0000256" key="1">
    <source>
        <dbReference type="ARBA" id="ARBA00004496"/>
    </source>
</evidence>
<dbReference type="Proteomes" id="UP000319148">
    <property type="component" value="Unassembled WGS sequence"/>
</dbReference>
<keyword evidence="9" id="KW-0028">Amino-acid biosynthesis</keyword>
<sequence length="383" mass="41444">MLEPNDKALLPEGLHDTLANDAEYEAVTVNRLLDSFAAQGYARVEPPLVEFEESLLSGPGAAQSRHMFRVMDPASQRMMGVRTDITGQVARIARTRLKNSPRPLRLSYAGQVLRIKGTMLRPERQFVQTGVELIGSDSFQAYVEVILLAHDALTSVGVGDLSLDLSLPLLVPAICDGLAIDEETTRIVREALNARDVGELENVEGAIGEIARQLLSAAGRADKALDILDGLKLPEQARNMCDELAQVVSILADVAPGLHVTVDPGEYQGLEFQTGIGFTYFAKGVRGELGRGGRYEANAEMDQGEAATGFSLYLDSLMRALPEAPAPETIYVPFGTDLAELPPLREQGYRTVQGLEPANDAGAEARRLGCRHLWQNGKISPLG</sequence>
<feature type="binding site" evidence="10">
    <location>
        <position position="132"/>
    </location>
    <ligand>
        <name>L-histidine</name>
        <dbReference type="ChEBI" id="CHEBI:57595"/>
    </ligand>
</feature>
<evidence type="ECO:0000313" key="12">
    <source>
        <dbReference type="EMBL" id="TPD61987.1"/>
    </source>
</evidence>
<keyword evidence="7 9" id="KW-0963">Cytoplasm</keyword>